<keyword evidence="4" id="KW-1185">Reference proteome</keyword>
<name>A0AAE3KHD0_9PSEU</name>
<reference evidence="3" key="1">
    <citation type="submission" date="2022-06" db="EMBL/GenBank/DDBJ databases">
        <title>Genomic Encyclopedia of Archaeal and Bacterial Type Strains, Phase II (KMG-II): from individual species to whole genera.</title>
        <authorList>
            <person name="Goeker M."/>
        </authorList>
    </citation>
    <scope>NUCLEOTIDE SEQUENCE</scope>
    <source>
        <strain evidence="3">DSM 43935</strain>
    </source>
</reference>
<gene>
    <name evidence="3" type="ORF">LX83_005045</name>
</gene>
<feature type="compositionally biased region" description="Basic and acidic residues" evidence="1">
    <location>
        <begin position="487"/>
        <end position="503"/>
    </location>
</feature>
<dbReference type="EMBL" id="JAMTCK010000012">
    <property type="protein sequence ID" value="MCP2168171.1"/>
    <property type="molecule type" value="Genomic_DNA"/>
</dbReference>
<evidence type="ECO:0000256" key="2">
    <source>
        <dbReference type="SAM" id="Phobius"/>
    </source>
</evidence>
<feature type="transmembrane region" description="Helical" evidence="2">
    <location>
        <begin position="206"/>
        <end position="226"/>
    </location>
</feature>
<dbReference type="Proteomes" id="UP001206128">
    <property type="component" value="Unassembled WGS sequence"/>
</dbReference>
<proteinExistence type="predicted"/>
<feature type="transmembrane region" description="Helical" evidence="2">
    <location>
        <begin position="370"/>
        <end position="389"/>
    </location>
</feature>
<organism evidence="3 4">
    <name type="scientific">Goodfellowiella coeruleoviolacea</name>
    <dbReference type="NCBI Taxonomy" id="334858"/>
    <lineage>
        <taxon>Bacteria</taxon>
        <taxon>Bacillati</taxon>
        <taxon>Actinomycetota</taxon>
        <taxon>Actinomycetes</taxon>
        <taxon>Pseudonocardiales</taxon>
        <taxon>Pseudonocardiaceae</taxon>
        <taxon>Goodfellowiella</taxon>
    </lineage>
</organism>
<sequence length="688" mass="72789">MSTLAVLVAIAGAVTLVRRRWRALLAGSATARRRRLPVLAVVAALLGTQALIGTPALADGCDPPNPERPGAGMVGAIDPPVGNGTKDSAYQQFGYAGMVWHTYEPEEQGGVAGCMIGDANATIDTWGGNQLFNVGKNVVGATNSLHYALMDGSLVKPLDEAVRAAANAFYDNIYVRWFGLAALLLAVLLFRQIWTGDLATLSKRSLWALAGMWLAAATVALPPLYTEVLDRMLLQKTSEIQAGFLDGSEDTVERHRLPTLLHDNVVYKNWLRGEFGSPDAPQAQAEGMNLLHAQAWTRTELADGKDADSTAAAAKETEFRAIDGRLGSAQGYFRGTDGSRTGSGFLAMFQGLAYGLFQLFAKAAVLLAQLLLRLGILAGPLVGLVAIIYHDVLRRLARAAGAVVFNVILLAALAGMHTILLQMIFGAGDSLNLLTQMLLATLVTLIFFAVGKPMRRMWQMVEMSVSAAGRVLPAGPGLLSRLRGRRGKEASPQDRFWESVRETDPDDVEAPQRGRGRVRPEAANPVAATAQRVDRRGSAATAALAELTRGRAGQDRAVDALPAGPKGYTGPTAALPSAGSSRLVDTPPVVDRSWDRLDDAVLVPSRITHGSGSGFGSGAGAALGSGSGFGAGDDEIARQFSRMAADMGVPSGPRRAETEVVAGRQVHVIFRPSRGFEVRDNNSGSSLG</sequence>
<feature type="region of interest" description="Disordered" evidence="1">
    <location>
        <begin position="482"/>
        <end position="537"/>
    </location>
</feature>
<feature type="transmembrane region" description="Helical" evidence="2">
    <location>
        <begin position="344"/>
        <end position="364"/>
    </location>
</feature>
<keyword evidence="2" id="KW-0812">Transmembrane</keyword>
<dbReference type="AlphaFoldDB" id="A0AAE3KHD0"/>
<comment type="caution">
    <text evidence="3">The sequence shown here is derived from an EMBL/GenBank/DDBJ whole genome shotgun (WGS) entry which is preliminary data.</text>
</comment>
<feature type="transmembrane region" description="Helical" evidence="2">
    <location>
        <begin position="401"/>
        <end position="425"/>
    </location>
</feature>
<feature type="region of interest" description="Disordered" evidence="1">
    <location>
        <begin position="561"/>
        <end position="584"/>
    </location>
</feature>
<evidence type="ECO:0000313" key="3">
    <source>
        <dbReference type="EMBL" id="MCP2168171.1"/>
    </source>
</evidence>
<accession>A0AAE3KHD0</accession>
<dbReference type="RefSeq" id="WP_253775743.1">
    <property type="nucleotide sequence ID" value="NZ_JAMTCK010000012.1"/>
</dbReference>
<evidence type="ECO:0000256" key="1">
    <source>
        <dbReference type="SAM" id="MobiDB-lite"/>
    </source>
</evidence>
<feature type="transmembrane region" description="Helical" evidence="2">
    <location>
        <begin position="431"/>
        <end position="450"/>
    </location>
</feature>
<keyword evidence="2" id="KW-0472">Membrane</keyword>
<evidence type="ECO:0000313" key="4">
    <source>
        <dbReference type="Proteomes" id="UP001206128"/>
    </source>
</evidence>
<keyword evidence="2" id="KW-1133">Transmembrane helix</keyword>
<feature type="transmembrane region" description="Helical" evidence="2">
    <location>
        <begin position="173"/>
        <end position="194"/>
    </location>
</feature>
<protein>
    <submittedName>
        <fullName evidence="3">Uncharacterized protein</fullName>
    </submittedName>
</protein>